<comment type="caution">
    <text evidence="3">The sequence shown here is derived from an EMBL/GenBank/DDBJ whole genome shotgun (WGS) entry which is preliminary data.</text>
</comment>
<feature type="region of interest" description="Disordered" evidence="1">
    <location>
        <begin position="240"/>
        <end position="265"/>
    </location>
</feature>
<evidence type="ECO:0000313" key="3">
    <source>
        <dbReference type="EMBL" id="NUB92580.1"/>
    </source>
</evidence>
<dbReference type="RefSeq" id="WP_174702571.1">
    <property type="nucleotide sequence ID" value="NZ_JABURA010000001.1"/>
</dbReference>
<proteinExistence type="predicted"/>
<gene>
    <name evidence="3" type="ORF">HT576_16345</name>
</gene>
<reference evidence="3" key="1">
    <citation type="submission" date="2020-06" db="EMBL/GenBank/DDBJ databases">
        <title>Haloterrigena sp. nov., an extremely halophilic archaeon isolated from a saline sediment.</title>
        <authorList>
            <person name="Liu B.-B."/>
        </authorList>
    </citation>
    <scope>NUCLEOTIDE SEQUENCE</scope>
    <source>
        <strain evidence="3">SYSU A121-1</strain>
    </source>
</reference>
<dbReference type="AlphaFoldDB" id="A0A8J8GNX5"/>
<keyword evidence="2" id="KW-0812">Transmembrane</keyword>
<sequence length="265" mass="27682">MRRVEERFRSHLVEDESVRALASGRLLGDAVRGRATIGATDRRLLCVSASGEFVDVRYDWICSIRRREQTRVEYRSEDGPNRSLRLLGGLVALAVLVVGIVATTGISAVQGVATTALAAATVALVAAVHSLRTRPGIGRATEQLAVGTGVLALGAVVAVVPLAAGVSLPLYGLVTLAGLGLAGYAAIHRAELAGLGIDGRRETLLTVTTVDGDTVTLAVDADSTFDRDLEACVHRTDPASVERPLARAPVERPRDGDDSATVGST</sequence>
<evidence type="ECO:0000256" key="2">
    <source>
        <dbReference type="SAM" id="Phobius"/>
    </source>
</evidence>
<evidence type="ECO:0000313" key="4">
    <source>
        <dbReference type="Proteomes" id="UP000728647"/>
    </source>
</evidence>
<keyword evidence="2" id="KW-1133">Transmembrane helix</keyword>
<feature type="transmembrane region" description="Helical" evidence="2">
    <location>
        <begin position="170"/>
        <end position="187"/>
    </location>
</feature>
<dbReference type="OrthoDB" id="206563at2157"/>
<feature type="transmembrane region" description="Helical" evidence="2">
    <location>
        <begin position="84"/>
        <end position="106"/>
    </location>
</feature>
<organism evidence="3 4">
    <name type="scientific">Haloterrigena gelatinilytica</name>
    <dbReference type="NCBI Taxonomy" id="2741724"/>
    <lineage>
        <taxon>Archaea</taxon>
        <taxon>Methanobacteriati</taxon>
        <taxon>Methanobacteriota</taxon>
        <taxon>Stenosarchaea group</taxon>
        <taxon>Halobacteria</taxon>
        <taxon>Halobacteriales</taxon>
        <taxon>Natrialbaceae</taxon>
        <taxon>Haloterrigena</taxon>
    </lineage>
</organism>
<feature type="transmembrane region" description="Helical" evidence="2">
    <location>
        <begin position="144"/>
        <end position="164"/>
    </location>
</feature>
<accession>A0A8J8GNX5</accession>
<keyword evidence="2" id="KW-0472">Membrane</keyword>
<dbReference type="Proteomes" id="UP000728647">
    <property type="component" value="Unassembled WGS sequence"/>
</dbReference>
<dbReference type="EMBL" id="JABURA010000001">
    <property type="protein sequence ID" value="NUB92580.1"/>
    <property type="molecule type" value="Genomic_DNA"/>
</dbReference>
<protein>
    <submittedName>
        <fullName evidence="3">Uncharacterized protein</fullName>
    </submittedName>
</protein>
<evidence type="ECO:0000256" key="1">
    <source>
        <dbReference type="SAM" id="MobiDB-lite"/>
    </source>
</evidence>
<feature type="transmembrane region" description="Helical" evidence="2">
    <location>
        <begin position="112"/>
        <end position="132"/>
    </location>
</feature>
<name>A0A8J8GNX5_9EURY</name>